<proteinExistence type="inferred from homology"/>
<evidence type="ECO:0000256" key="10">
    <source>
        <dbReference type="SAM" id="Phobius"/>
    </source>
</evidence>
<organism evidence="11 12">
    <name type="scientific">Stephanodiscus triporus</name>
    <dbReference type="NCBI Taxonomy" id="2934178"/>
    <lineage>
        <taxon>Eukaryota</taxon>
        <taxon>Sar</taxon>
        <taxon>Stramenopiles</taxon>
        <taxon>Ochrophyta</taxon>
        <taxon>Bacillariophyta</taxon>
        <taxon>Coscinodiscophyceae</taxon>
        <taxon>Thalassiosirophycidae</taxon>
        <taxon>Stephanodiscales</taxon>
        <taxon>Stephanodiscaceae</taxon>
        <taxon>Stephanodiscus</taxon>
    </lineage>
</organism>
<dbReference type="Proteomes" id="UP001530315">
    <property type="component" value="Unassembled WGS sequence"/>
</dbReference>
<accession>A0ABD3QAL1</accession>
<evidence type="ECO:0000256" key="7">
    <source>
        <dbReference type="ARBA" id="ARBA00035120"/>
    </source>
</evidence>
<comment type="function">
    <text evidence="1">Fluoride channel required for the rapid expulsion of cytoplasmic fluoride.</text>
</comment>
<feature type="transmembrane region" description="Helical" evidence="10">
    <location>
        <begin position="54"/>
        <end position="75"/>
    </location>
</feature>
<evidence type="ECO:0000256" key="6">
    <source>
        <dbReference type="ARBA" id="ARBA00023136"/>
    </source>
</evidence>
<gene>
    <name evidence="11" type="ORF">ACHAW5_008916</name>
</gene>
<feature type="compositionally biased region" description="Basic and acidic residues" evidence="9">
    <location>
        <begin position="157"/>
        <end position="170"/>
    </location>
</feature>
<evidence type="ECO:0000256" key="9">
    <source>
        <dbReference type="SAM" id="MobiDB-lite"/>
    </source>
</evidence>
<dbReference type="AlphaFoldDB" id="A0ABD3QAL1"/>
<comment type="similarity">
    <text evidence="7">Belongs to the fluoride channel Fluc/FEX (TC 1.A.43) family.</text>
</comment>
<feature type="region of interest" description="Disordered" evidence="9">
    <location>
        <begin position="1"/>
        <end position="35"/>
    </location>
</feature>
<evidence type="ECO:0000256" key="1">
    <source>
        <dbReference type="ARBA" id="ARBA00002598"/>
    </source>
</evidence>
<keyword evidence="12" id="KW-1185">Reference proteome</keyword>
<keyword evidence="3" id="KW-1003">Cell membrane</keyword>
<sequence>MDDDESRGSTRMAADDDDDENDGGGGGDRPAANRRRDGSVLLPRRAFWRAYDTVIMLSICSVVGIAIRMMSATWFRLELGAVFSEDSALGTNLPLNVWSCFLLGLLCSGRDAMGIVHSKVLGGANPHGSGRGILQVGMGAYRGIIDAGRAGINRARGRNDLVNDGDRSDDANSSPPSEEEEEEGATHPSSHGRRGDGQDDRADSSVGPSPSCSRAIRDRGDDRMPEYAESIAGLLGLDDEFRIAFGTDHNSEDEIRQVQLRGLSRRILASPSIAFFPARKEANDVL</sequence>
<evidence type="ECO:0000256" key="3">
    <source>
        <dbReference type="ARBA" id="ARBA00022475"/>
    </source>
</evidence>
<dbReference type="PANTHER" id="PTHR28259">
    <property type="entry name" value="FLUORIDE EXPORT PROTEIN 1-RELATED"/>
    <property type="match status" value="1"/>
</dbReference>
<comment type="subcellular location">
    <subcellularLocation>
        <location evidence="2">Cell membrane</location>
        <topology evidence="2">Multi-pass membrane protein</topology>
    </subcellularLocation>
</comment>
<dbReference type="GO" id="GO:0005886">
    <property type="term" value="C:plasma membrane"/>
    <property type="evidence" value="ECO:0007669"/>
    <property type="project" value="UniProtKB-SubCell"/>
</dbReference>
<comment type="caution">
    <text evidence="11">The sequence shown here is derived from an EMBL/GenBank/DDBJ whole genome shotgun (WGS) entry which is preliminary data.</text>
</comment>
<dbReference type="GO" id="GO:1903425">
    <property type="term" value="F:fluoride transmembrane transporter activity"/>
    <property type="evidence" value="ECO:0007669"/>
    <property type="project" value="UniProtKB-ARBA"/>
</dbReference>
<evidence type="ECO:0000313" key="11">
    <source>
        <dbReference type="EMBL" id="KAL3796641.1"/>
    </source>
</evidence>
<keyword evidence="6 10" id="KW-0472">Membrane</keyword>
<reference evidence="11 12" key="1">
    <citation type="submission" date="2024-10" db="EMBL/GenBank/DDBJ databases">
        <title>Updated reference genomes for cyclostephanoid diatoms.</title>
        <authorList>
            <person name="Roberts W.R."/>
            <person name="Alverson A.J."/>
        </authorList>
    </citation>
    <scope>NUCLEOTIDE SEQUENCE [LARGE SCALE GENOMIC DNA]</scope>
    <source>
        <strain evidence="11 12">AJA276-08</strain>
    </source>
</reference>
<evidence type="ECO:0000256" key="2">
    <source>
        <dbReference type="ARBA" id="ARBA00004651"/>
    </source>
</evidence>
<comment type="catalytic activity">
    <reaction evidence="8">
        <text>fluoride(in) = fluoride(out)</text>
        <dbReference type="Rhea" id="RHEA:76159"/>
        <dbReference type="ChEBI" id="CHEBI:17051"/>
    </reaction>
    <physiologicalReaction direction="left-to-right" evidence="8">
        <dbReference type="Rhea" id="RHEA:76160"/>
    </physiologicalReaction>
</comment>
<keyword evidence="5 10" id="KW-1133">Transmembrane helix</keyword>
<evidence type="ECO:0000256" key="8">
    <source>
        <dbReference type="ARBA" id="ARBA00035585"/>
    </source>
</evidence>
<dbReference type="EMBL" id="JALLAZ020000380">
    <property type="protein sequence ID" value="KAL3796641.1"/>
    <property type="molecule type" value="Genomic_DNA"/>
</dbReference>
<evidence type="ECO:0000256" key="5">
    <source>
        <dbReference type="ARBA" id="ARBA00022989"/>
    </source>
</evidence>
<protein>
    <submittedName>
        <fullName evidence="11">Uncharacterized protein</fullName>
    </submittedName>
</protein>
<feature type="region of interest" description="Disordered" evidence="9">
    <location>
        <begin position="156"/>
        <end position="223"/>
    </location>
</feature>
<dbReference type="PANTHER" id="PTHR28259:SF1">
    <property type="entry name" value="FLUORIDE EXPORT PROTEIN 1-RELATED"/>
    <property type="match status" value="1"/>
</dbReference>
<name>A0ABD3QAL1_9STRA</name>
<feature type="compositionally biased region" description="Basic and acidic residues" evidence="9">
    <location>
        <begin position="193"/>
        <end position="203"/>
    </location>
</feature>
<keyword evidence="4 10" id="KW-0812">Transmembrane</keyword>
<evidence type="ECO:0000256" key="4">
    <source>
        <dbReference type="ARBA" id="ARBA00022692"/>
    </source>
</evidence>
<dbReference type="InterPro" id="IPR003691">
    <property type="entry name" value="FluC"/>
</dbReference>
<evidence type="ECO:0000313" key="12">
    <source>
        <dbReference type="Proteomes" id="UP001530315"/>
    </source>
</evidence>